<gene>
    <name evidence="2" type="ORF">OXD698_LOCUS51879</name>
</gene>
<name>A0A820PLS4_9BILA</name>
<sequence length="138" mass="15932">QVAEDQLTNYEDQIEKLLRERVNLIEQIHKNTSVPSVHTTDSEKATTVTTTTTTDQRQDKLVKVNNKLKRALQTIKEKIQRIVTERPDLFTTIGEETNDRLDHLISTVENQTAQINLLQTELHESEEQLQSVVQQLQT</sequence>
<dbReference type="AlphaFoldDB" id="A0A820PLS4"/>
<accession>A0A820PLS4</accession>
<feature type="non-terminal residue" evidence="2">
    <location>
        <position position="138"/>
    </location>
</feature>
<evidence type="ECO:0000313" key="3">
    <source>
        <dbReference type="Proteomes" id="UP000663844"/>
    </source>
</evidence>
<keyword evidence="1" id="KW-0175">Coiled coil</keyword>
<dbReference type="Proteomes" id="UP000663844">
    <property type="component" value="Unassembled WGS sequence"/>
</dbReference>
<evidence type="ECO:0000256" key="1">
    <source>
        <dbReference type="SAM" id="Coils"/>
    </source>
</evidence>
<protein>
    <submittedName>
        <fullName evidence="2">Uncharacterized protein</fullName>
    </submittedName>
</protein>
<dbReference type="EMBL" id="CAJOAZ010027272">
    <property type="protein sequence ID" value="CAF4408390.1"/>
    <property type="molecule type" value="Genomic_DNA"/>
</dbReference>
<feature type="non-terminal residue" evidence="2">
    <location>
        <position position="1"/>
    </location>
</feature>
<organism evidence="2 3">
    <name type="scientific">Adineta steineri</name>
    <dbReference type="NCBI Taxonomy" id="433720"/>
    <lineage>
        <taxon>Eukaryota</taxon>
        <taxon>Metazoa</taxon>
        <taxon>Spiralia</taxon>
        <taxon>Gnathifera</taxon>
        <taxon>Rotifera</taxon>
        <taxon>Eurotatoria</taxon>
        <taxon>Bdelloidea</taxon>
        <taxon>Adinetida</taxon>
        <taxon>Adinetidae</taxon>
        <taxon>Adineta</taxon>
    </lineage>
</organism>
<comment type="caution">
    <text evidence="2">The sequence shown here is derived from an EMBL/GenBank/DDBJ whole genome shotgun (WGS) entry which is preliminary data.</text>
</comment>
<evidence type="ECO:0000313" key="2">
    <source>
        <dbReference type="EMBL" id="CAF4408390.1"/>
    </source>
</evidence>
<feature type="coiled-coil region" evidence="1">
    <location>
        <begin position="61"/>
        <end position="135"/>
    </location>
</feature>
<reference evidence="2" key="1">
    <citation type="submission" date="2021-02" db="EMBL/GenBank/DDBJ databases">
        <authorList>
            <person name="Nowell W R."/>
        </authorList>
    </citation>
    <scope>NUCLEOTIDE SEQUENCE</scope>
</reference>
<proteinExistence type="predicted"/>